<keyword evidence="1" id="KW-1133">Transmembrane helix</keyword>
<dbReference type="Proteomes" id="UP000032233">
    <property type="component" value="Unassembled WGS sequence"/>
</dbReference>
<gene>
    <name evidence="2" type="ORF">X474_12120</name>
</gene>
<keyword evidence="3" id="KW-1185">Reference proteome</keyword>
<evidence type="ECO:0000256" key="1">
    <source>
        <dbReference type="SAM" id="Phobius"/>
    </source>
</evidence>
<evidence type="ECO:0000313" key="3">
    <source>
        <dbReference type="Proteomes" id="UP000032233"/>
    </source>
</evidence>
<feature type="transmembrane region" description="Helical" evidence="1">
    <location>
        <begin position="52"/>
        <end position="71"/>
    </location>
</feature>
<dbReference type="AlphaFoldDB" id="A0A0D2JWF5"/>
<keyword evidence="1" id="KW-0812">Transmembrane</keyword>
<accession>A0A0D2JWF5</accession>
<dbReference type="RefSeq" id="WP_044348809.1">
    <property type="nucleotide sequence ID" value="NZ_AZAC01000014.1"/>
</dbReference>
<name>A0A0D2JWF5_9BACT</name>
<keyword evidence="1" id="KW-0472">Membrane</keyword>
<sequence>MIKSLKAVFSASVLLSVLGGAVMFLLFIIAMLMGGEKGQDLALFARNSFLPWVIRLATLGVGAGLLGFYLGEGHSLSLKDHGKEGEP</sequence>
<feature type="transmembrane region" description="Helical" evidence="1">
    <location>
        <begin position="7"/>
        <end position="32"/>
    </location>
</feature>
<protein>
    <submittedName>
        <fullName evidence="2">Uncharacterized protein</fullName>
    </submittedName>
</protein>
<proteinExistence type="predicted"/>
<dbReference type="EMBL" id="AZAC01000014">
    <property type="protein sequence ID" value="KIX13915.1"/>
    <property type="molecule type" value="Genomic_DNA"/>
</dbReference>
<comment type="caution">
    <text evidence="2">The sequence shown here is derived from an EMBL/GenBank/DDBJ whole genome shotgun (WGS) entry which is preliminary data.</text>
</comment>
<dbReference type="InParanoid" id="A0A0D2JWF5"/>
<reference evidence="2 3" key="1">
    <citation type="submission" date="2013-11" db="EMBL/GenBank/DDBJ databases">
        <title>Metagenomic analysis of a methanogenic consortium involved in long chain n-alkane degradation.</title>
        <authorList>
            <person name="Davidova I.A."/>
            <person name="Callaghan A.V."/>
            <person name="Wawrik B."/>
            <person name="Pruitt S."/>
            <person name="Marks C."/>
            <person name="Duncan K.E."/>
            <person name="Suflita J.M."/>
        </authorList>
    </citation>
    <scope>NUCLEOTIDE SEQUENCE [LARGE SCALE GENOMIC DNA]</scope>
    <source>
        <strain evidence="2 3">SPR</strain>
    </source>
</reference>
<evidence type="ECO:0000313" key="2">
    <source>
        <dbReference type="EMBL" id="KIX13915.1"/>
    </source>
</evidence>
<organism evidence="2 3">
    <name type="scientific">Dethiosulfatarculus sandiegensis</name>
    <dbReference type="NCBI Taxonomy" id="1429043"/>
    <lineage>
        <taxon>Bacteria</taxon>
        <taxon>Pseudomonadati</taxon>
        <taxon>Thermodesulfobacteriota</taxon>
        <taxon>Desulfarculia</taxon>
        <taxon>Desulfarculales</taxon>
        <taxon>Desulfarculaceae</taxon>
        <taxon>Dethiosulfatarculus</taxon>
    </lineage>
</organism>